<gene>
    <name evidence="4 7" type="primary">fliE</name>
    <name evidence="7" type="ORF">HYZ11_15325</name>
</gene>
<name>A0A932I442_UNCTE</name>
<dbReference type="PRINTS" id="PR01006">
    <property type="entry name" value="FLGHOOKFLIE"/>
</dbReference>
<dbReference type="InterPro" id="IPR001624">
    <property type="entry name" value="FliE"/>
</dbReference>
<dbReference type="PANTHER" id="PTHR34653:SF1">
    <property type="entry name" value="FLAGELLAR HOOK-BASAL BODY COMPLEX PROTEIN FLIE"/>
    <property type="match status" value="1"/>
</dbReference>
<evidence type="ECO:0000256" key="5">
    <source>
        <dbReference type="NCBIfam" id="TIGR00205"/>
    </source>
</evidence>
<evidence type="ECO:0000313" key="7">
    <source>
        <dbReference type="EMBL" id="MBI3128976.1"/>
    </source>
</evidence>
<keyword evidence="7" id="KW-0969">Cilium</keyword>
<feature type="region of interest" description="Disordered" evidence="6">
    <location>
        <begin position="1"/>
        <end position="24"/>
    </location>
</feature>
<evidence type="ECO:0000256" key="3">
    <source>
        <dbReference type="ARBA" id="ARBA00023143"/>
    </source>
</evidence>
<evidence type="ECO:0000256" key="4">
    <source>
        <dbReference type="HAMAP-Rule" id="MF_00724"/>
    </source>
</evidence>
<evidence type="ECO:0000256" key="1">
    <source>
        <dbReference type="ARBA" id="ARBA00004117"/>
    </source>
</evidence>
<proteinExistence type="inferred from homology"/>
<protein>
    <recommendedName>
        <fullName evidence="4 5">Flagellar hook-basal body complex protein FliE</fullName>
    </recommendedName>
</protein>
<dbReference type="PANTHER" id="PTHR34653">
    <property type="match status" value="1"/>
</dbReference>
<dbReference type="NCBIfam" id="TIGR00205">
    <property type="entry name" value="fliE"/>
    <property type="match status" value="1"/>
</dbReference>
<organism evidence="7 8">
    <name type="scientific">Tectimicrobiota bacterium</name>
    <dbReference type="NCBI Taxonomy" id="2528274"/>
    <lineage>
        <taxon>Bacteria</taxon>
        <taxon>Pseudomonadati</taxon>
        <taxon>Nitrospinota/Tectimicrobiota group</taxon>
        <taxon>Candidatus Tectimicrobiota</taxon>
    </lineage>
</organism>
<dbReference type="GO" id="GO:0003774">
    <property type="term" value="F:cytoskeletal motor activity"/>
    <property type="evidence" value="ECO:0007669"/>
    <property type="project" value="InterPro"/>
</dbReference>
<keyword evidence="3 4" id="KW-0975">Bacterial flagellum</keyword>
<comment type="similarity">
    <text evidence="2 4">Belongs to the FliE family.</text>
</comment>
<evidence type="ECO:0000313" key="8">
    <source>
        <dbReference type="Proteomes" id="UP000782312"/>
    </source>
</evidence>
<dbReference type="GO" id="GO:0005198">
    <property type="term" value="F:structural molecule activity"/>
    <property type="evidence" value="ECO:0007669"/>
    <property type="project" value="UniProtKB-UniRule"/>
</dbReference>
<dbReference type="GO" id="GO:0071973">
    <property type="term" value="P:bacterial-type flagellum-dependent cell motility"/>
    <property type="evidence" value="ECO:0007669"/>
    <property type="project" value="InterPro"/>
</dbReference>
<comment type="caution">
    <text evidence="7">The sequence shown here is derived from an EMBL/GenBank/DDBJ whole genome shotgun (WGS) entry which is preliminary data.</text>
</comment>
<keyword evidence="7" id="KW-0966">Cell projection</keyword>
<dbReference type="GO" id="GO:0009425">
    <property type="term" value="C:bacterial-type flagellum basal body"/>
    <property type="evidence" value="ECO:0007669"/>
    <property type="project" value="UniProtKB-SubCell"/>
</dbReference>
<reference evidence="7" key="1">
    <citation type="submission" date="2020-07" db="EMBL/GenBank/DDBJ databases">
        <title>Huge and variable diversity of episymbiotic CPR bacteria and DPANN archaea in groundwater ecosystems.</title>
        <authorList>
            <person name="He C.Y."/>
            <person name="Keren R."/>
            <person name="Whittaker M."/>
            <person name="Farag I.F."/>
            <person name="Doudna J."/>
            <person name="Cate J.H.D."/>
            <person name="Banfield J.F."/>
        </authorList>
    </citation>
    <scope>NUCLEOTIDE SEQUENCE</scope>
    <source>
        <strain evidence="7">NC_groundwater_763_Ag_S-0.2um_68_21</strain>
    </source>
</reference>
<evidence type="ECO:0000256" key="2">
    <source>
        <dbReference type="ARBA" id="ARBA00009272"/>
    </source>
</evidence>
<dbReference type="AlphaFoldDB" id="A0A932I442"/>
<keyword evidence="7" id="KW-0282">Flagellum</keyword>
<dbReference type="Proteomes" id="UP000782312">
    <property type="component" value="Unassembled WGS sequence"/>
</dbReference>
<dbReference type="Pfam" id="PF02049">
    <property type="entry name" value="FliE"/>
    <property type="match status" value="1"/>
</dbReference>
<dbReference type="EMBL" id="JACPUR010000037">
    <property type="protein sequence ID" value="MBI3128976.1"/>
    <property type="molecule type" value="Genomic_DNA"/>
</dbReference>
<evidence type="ECO:0000256" key="6">
    <source>
        <dbReference type="SAM" id="MobiDB-lite"/>
    </source>
</evidence>
<dbReference type="HAMAP" id="MF_00724">
    <property type="entry name" value="FliE"/>
    <property type="match status" value="1"/>
</dbReference>
<accession>A0A932I442</accession>
<sequence length="95" mass="10336">MAGSASLRLPGAGAPPPSQVKEGEGFGQLLSNLLGTTNDMQIRAGEQSQAMLSGESKNIHETMIALEKANISFRFLSQVRNKALEAYREIQRMQM</sequence>
<comment type="subcellular location">
    <subcellularLocation>
        <location evidence="1 4">Bacterial flagellum basal body</location>
    </subcellularLocation>
</comment>